<protein>
    <submittedName>
        <fullName evidence="3">Nucleolin_bd domain-containing protein</fullName>
    </submittedName>
</protein>
<dbReference type="AlphaFoldDB" id="T1I218"/>
<dbReference type="EnsemblMetazoa" id="RPRC010338-RA">
    <property type="protein sequence ID" value="RPRC010338-PA"/>
    <property type="gene ID" value="RPRC010338"/>
</dbReference>
<dbReference type="Pfam" id="PF16725">
    <property type="entry name" value="Nucleolin_bd"/>
    <property type="match status" value="1"/>
</dbReference>
<dbReference type="InParanoid" id="T1I218"/>
<dbReference type="Gene3D" id="1.10.10.2010">
    <property type="match status" value="1"/>
</dbReference>
<evidence type="ECO:0000313" key="4">
    <source>
        <dbReference type="Proteomes" id="UP000015103"/>
    </source>
</evidence>
<proteinExistence type="predicted"/>
<feature type="region of interest" description="Disordered" evidence="1">
    <location>
        <begin position="80"/>
        <end position="114"/>
    </location>
</feature>
<evidence type="ECO:0000256" key="1">
    <source>
        <dbReference type="SAM" id="MobiDB-lite"/>
    </source>
</evidence>
<evidence type="ECO:0000313" key="3">
    <source>
        <dbReference type="EnsemblMetazoa" id="RPRC010338-PA"/>
    </source>
</evidence>
<organism evidence="3 4">
    <name type="scientific">Rhodnius prolixus</name>
    <name type="common">Triatomid bug</name>
    <dbReference type="NCBI Taxonomy" id="13249"/>
    <lineage>
        <taxon>Eukaryota</taxon>
        <taxon>Metazoa</taxon>
        <taxon>Ecdysozoa</taxon>
        <taxon>Arthropoda</taxon>
        <taxon>Hexapoda</taxon>
        <taxon>Insecta</taxon>
        <taxon>Pterygota</taxon>
        <taxon>Neoptera</taxon>
        <taxon>Paraneoptera</taxon>
        <taxon>Hemiptera</taxon>
        <taxon>Heteroptera</taxon>
        <taxon>Panheteroptera</taxon>
        <taxon>Cimicomorpha</taxon>
        <taxon>Reduviidae</taxon>
        <taxon>Triatominae</taxon>
        <taxon>Rhodnius</taxon>
    </lineage>
</organism>
<accession>T1I218</accession>
<dbReference type="InterPro" id="IPR038100">
    <property type="entry name" value="NLV2_N_sf"/>
</dbReference>
<evidence type="ECO:0000259" key="2">
    <source>
        <dbReference type="Pfam" id="PF16725"/>
    </source>
</evidence>
<dbReference type="InterPro" id="IPR031996">
    <property type="entry name" value="NVL2_nucleolin-bd"/>
</dbReference>
<sequence>MKPPPKKMKSVYFSDKVLFNRVDKYLDDNIDKPVIDKEAMVDALRETYVEYKRRNRSAFRASVFKAYDLINQVMSETAEYPARLSTDDPDEVDDVSMDPDDNDTSNMETTSPNRTSPIAYIESVRSMANPGSAATRLVDNTSHFLESIQSDSLFNPNDEDRKSAVFRFTIY</sequence>
<reference evidence="3" key="1">
    <citation type="submission" date="2015-05" db="UniProtKB">
        <authorList>
            <consortium name="EnsemblMetazoa"/>
        </authorList>
    </citation>
    <scope>IDENTIFICATION</scope>
</reference>
<dbReference type="Proteomes" id="UP000015103">
    <property type="component" value="Unassembled WGS sequence"/>
</dbReference>
<dbReference type="HOGENOM" id="CLU_1566834_0_0_1"/>
<dbReference type="EMBL" id="ACPB03000292">
    <property type="status" value="NOT_ANNOTATED_CDS"/>
    <property type="molecule type" value="Genomic_DNA"/>
</dbReference>
<dbReference type="VEuPathDB" id="VectorBase:RPRC010338"/>
<feature type="compositionally biased region" description="Polar residues" evidence="1">
    <location>
        <begin position="105"/>
        <end position="114"/>
    </location>
</feature>
<name>T1I218_RHOPR</name>
<keyword evidence="4" id="KW-1185">Reference proteome</keyword>
<feature type="compositionally biased region" description="Acidic residues" evidence="1">
    <location>
        <begin position="87"/>
        <end position="103"/>
    </location>
</feature>
<feature type="domain" description="NVL2 nucleolin binding" evidence="2">
    <location>
        <begin position="7"/>
        <end position="75"/>
    </location>
</feature>